<evidence type="ECO:0000256" key="1">
    <source>
        <dbReference type="ARBA" id="ARBA00022723"/>
    </source>
</evidence>
<dbReference type="RefSeq" id="XP_025340949.1">
    <property type="nucleotide sequence ID" value="XM_025485484.1"/>
</dbReference>
<dbReference type="SUPFAM" id="SSF51197">
    <property type="entry name" value="Clavaminate synthase-like"/>
    <property type="match status" value="1"/>
</dbReference>
<dbReference type="InterPro" id="IPR037151">
    <property type="entry name" value="AlkB-like_sf"/>
</dbReference>
<dbReference type="Gene3D" id="2.60.120.590">
    <property type="entry name" value="Alpha-ketoglutarate-dependent dioxygenase AlkB-like"/>
    <property type="match status" value="1"/>
</dbReference>
<dbReference type="Proteomes" id="UP000244309">
    <property type="component" value="Unassembled WGS sequence"/>
</dbReference>
<organism evidence="8 9">
    <name type="scientific">Candidozyma haemuli</name>
    <dbReference type="NCBI Taxonomy" id="45357"/>
    <lineage>
        <taxon>Eukaryota</taxon>
        <taxon>Fungi</taxon>
        <taxon>Dikarya</taxon>
        <taxon>Ascomycota</taxon>
        <taxon>Saccharomycotina</taxon>
        <taxon>Pichiomycetes</taxon>
        <taxon>Metschnikowiaceae</taxon>
        <taxon>Candidozyma</taxon>
    </lineage>
</organism>
<feature type="region of interest" description="Disordered" evidence="5">
    <location>
        <begin position="67"/>
        <end position="91"/>
    </location>
</feature>
<dbReference type="GO" id="GO:0006307">
    <property type="term" value="P:DNA alkylation repair"/>
    <property type="evidence" value="ECO:0007669"/>
    <property type="project" value="InterPro"/>
</dbReference>
<dbReference type="InterPro" id="IPR010666">
    <property type="entry name" value="Znf_GRF"/>
</dbReference>
<keyword evidence="3" id="KW-0862">Zinc</keyword>
<sequence length="403" mass="46021">MDLLRKKTQLLQLYYPDYSADVLRDILASCNGDVDQARVLIEGPKHQKSTGQIQRTLPVKAKRKLEVTATPSPSSSASVVAPENAKKRQITNRSPQITLNTPEDVEVHLGGYASLYVNFFPKELANDLLNELTESKHKFKYRQFYLFGNLCQSDVSVAPFAARDNDCPTVVYNGLPVQGGDSPGPHEYTRHFESAAKYLEEKMNKSIIPSNPRLPYQRNDKWSAEFCVANMYEKLSNHLDWHSDRLSYIGPHNYIASVSLGSTRVFKLRSTHKPSSPVYSVPLPHNSLFLMKPGCQEEFKHTLGPMGKSLSLHPQVGTLRFSLTFRHYPADFIRNLPRCRCDLPMMLRRAFKSPETKGFYFWSCENVYQNKDCGTFHWADFNNHKDHFVAKSQDLASRWIAPE</sequence>
<evidence type="ECO:0000256" key="4">
    <source>
        <dbReference type="PROSITE-ProRule" id="PRU01343"/>
    </source>
</evidence>
<dbReference type="InterPro" id="IPR032854">
    <property type="entry name" value="ALKBH3"/>
</dbReference>
<evidence type="ECO:0000313" key="8">
    <source>
        <dbReference type="EMBL" id="PVH20009.1"/>
    </source>
</evidence>
<dbReference type="STRING" id="45357.A0A2V1AQ56"/>
<dbReference type="GO" id="GO:0008270">
    <property type="term" value="F:zinc ion binding"/>
    <property type="evidence" value="ECO:0007669"/>
    <property type="project" value="UniProtKB-KW"/>
</dbReference>
<keyword evidence="1" id="KW-0479">Metal-binding</keyword>
<feature type="compositionally biased region" description="Low complexity" evidence="5">
    <location>
        <begin position="67"/>
        <end position="82"/>
    </location>
</feature>
<dbReference type="OrthoDB" id="545910at2759"/>
<dbReference type="PROSITE" id="PS51999">
    <property type="entry name" value="ZF_GRF"/>
    <property type="match status" value="1"/>
</dbReference>
<feature type="domain" description="Fe2OG dioxygenase" evidence="6">
    <location>
        <begin position="223"/>
        <end position="329"/>
    </location>
</feature>
<reference evidence="8 9" key="1">
    <citation type="submission" date="2017-12" db="EMBL/GenBank/DDBJ databases">
        <title>Genome Sequence of a Multidrug-Resistant Candida haemulonii Isolate from a Patient with Chronic Leg Ulcers in Israel.</title>
        <authorList>
            <person name="Chow N.A."/>
            <person name="Gade L."/>
            <person name="Batra D."/>
            <person name="Rowe L.A."/>
            <person name="Ben-Ami R."/>
            <person name="Loparev V.N."/>
            <person name="Litvintseva A.P."/>
        </authorList>
    </citation>
    <scope>NUCLEOTIDE SEQUENCE [LARGE SCALE GENOMIC DNA]</scope>
    <source>
        <strain evidence="8 9">B11899</strain>
    </source>
</reference>
<accession>A0A2V1AQ56</accession>
<evidence type="ECO:0000256" key="5">
    <source>
        <dbReference type="SAM" id="MobiDB-lite"/>
    </source>
</evidence>
<evidence type="ECO:0000313" key="9">
    <source>
        <dbReference type="Proteomes" id="UP000244309"/>
    </source>
</evidence>
<dbReference type="GeneID" id="37007118"/>
<keyword evidence="9" id="KW-1185">Reference proteome</keyword>
<comment type="caution">
    <text evidence="8">The sequence shown here is derived from an EMBL/GenBank/DDBJ whole genome shotgun (WGS) entry which is preliminary data.</text>
</comment>
<dbReference type="PANTHER" id="PTHR31212">
    <property type="entry name" value="ALPHA-KETOGLUTARATE-DEPENDENT DIOXYGENASE ALKB HOMOLOG 3"/>
    <property type="match status" value="1"/>
</dbReference>
<dbReference type="PANTHER" id="PTHR31212:SF4">
    <property type="entry name" value="ALPHA-KETOGLUTARATE-DEPENDENT DIOXYGENASE ALKB HOMOLOG 3"/>
    <property type="match status" value="1"/>
</dbReference>
<gene>
    <name evidence="8" type="ORF">CXQ85_001787</name>
</gene>
<evidence type="ECO:0000259" key="6">
    <source>
        <dbReference type="PROSITE" id="PS51471"/>
    </source>
</evidence>
<keyword evidence="2 4" id="KW-0863">Zinc-finger</keyword>
<feature type="domain" description="GRF-type" evidence="7">
    <location>
        <begin position="339"/>
        <end position="382"/>
    </location>
</feature>
<evidence type="ECO:0000259" key="7">
    <source>
        <dbReference type="PROSITE" id="PS51999"/>
    </source>
</evidence>
<protein>
    <submittedName>
        <fullName evidence="8">Uncharacterized protein</fullName>
    </submittedName>
</protein>
<dbReference type="InterPro" id="IPR027450">
    <property type="entry name" value="AlkB-like"/>
</dbReference>
<dbReference type="Pfam" id="PF13532">
    <property type="entry name" value="2OG-FeII_Oxy_2"/>
    <property type="match status" value="1"/>
</dbReference>
<dbReference type="GO" id="GO:0051213">
    <property type="term" value="F:dioxygenase activity"/>
    <property type="evidence" value="ECO:0007669"/>
    <property type="project" value="InterPro"/>
</dbReference>
<evidence type="ECO:0000256" key="3">
    <source>
        <dbReference type="ARBA" id="ARBA00022833"/>
    </source>
</evidence>
<dbReference type="EMBL" id="PKFO01000003">
    <property type="protein sequence ID" value="PVH20009.1"/>
    <property type="molecule type" value="Genomic_DNA"/>
</dbReference>
<evidence type="ECO:0000256" key="2">
    <source>
        <dbReference type="ARBA" id="ARBA00022771"/>
    </source>
</evidence>
<dbReference type="AlphaFoldDB" id="A0A2V1AQ56"/>
<dbReference type="CDD" id="cd14279">
    <property type="entry name" value="CUE"/>
    <property type="match status" value="1"/>
</dbReference>
<dbReference type="PROSITE" id="PS51471">
    <property type="entry name" value="FE2OG_OXY"/>
    <property type="match status" value="1"/>
</dbReference>
<dbReference type="InterPro" id="IPR005123">
    <property type="entry name" value="Oxoglu/Fe-dep_dioxygenase_dom"/>
</dbReference>
<proteinExistence type="predicted"/>
<dbReference type="VEuPathDB" id="FungiDB:CXQ85_001787"/>
<name>A0A2V1AQ56_9ASCO</name>